<dbReference type="InterPro" id="IPR000421">
    <property type="entry name" value="FA58C"/>
</dbReference>
<dbReference type="EMBL" id="LYPB01000050">
    <property type="protein sequence ID" value="OAS20637.1"/>
    <property type="molecule type" value="Genomic_DNA"/>
</dbReference>
<name>A0A198AHF8_9BACL</name>
<feature type="region of interest" description="Disordered" evidence="1">
    <location>
        <begin position="231"/>
        <end position="251"/>
    </location>
</feature>
<dbReference type="Gene3D" id="2.60.40.1080">
    <property type="match status" value="3"/>
</dbReference>
<dbReference type="SUPFAM" id="SSF49785">
    <property type="entry name" value="Galactose-binding domain-like"/>
    <property type="match status" value="1"/>
</dbReference>
<organism evidence="3 4">
    <name type="scientific">Paenibacillus oryzisoli</name>
    <dbReference type="NCBI Taxonomy" id="1850517"/>
    <lineage>
        <taxon>Bacteria</taxon>
        <taxon>Bacillati</taxon>
        <taxon>Bacillota</taxon>
        <taxon>Bacilli</taxon>
        <taxon>Bacillales</taxon>
        <taxon>Paenibacillaceae</taxon>
        <taxon>Paenibacillus</taxon>
    </lineage>
</organism>
<comment type="caution">
    <text evidence="3">The sequence shown here is derived from an EMBL/GenBank/DDBJ whole genome shotgun (WGS) entry which is preliminary data.</text>
</comment>
<dbReference type="SUPFAM" id="SSF48230">
    <property type="entry name" value="Chondroitin AC/alginate lyase"/>
    <property type="match status" value="1"/>
</dbReference>
<protein>
    <recommendedName>
        <fullName evidence="2">F5/8 type C domain-containing protein</fullName>
    </recommendedName>
</protein>
<dbReference type="PANTHER" id="PTHR38045:SF1">
    <property type="entry name" value="HEPARINASE II_III-LIKE PROTEIN"/>
    <property type="match status" value="1"/>
</dbReference>
<evidence type="ECO:0000256" key="1">
    <source>
        <dbReference type="SAM" id="MobiDB-lite"/>
    </source>
</evidence>
<feature type="compositionally biased region" description="Polar residues" evidence="1">
    <location>
        <begin position="234"/>
        <end position="251"/>
    </location>
</feature>
<dbReference type="Gene3D" id="2.60.120.260">
    <property type="entry name" value="Galactose-binding domain-like"/>
    <property type="match status" value="4"/>
</dbReference>
<feature type="domain" description="F5/8 type C" evidence="2">
    <location>
        <begin position="1717"/>
        <end position="1862"/>
    </location>
</feature>
<dbReference type="SMART" id="SM00635">
    <property type="entry name" value="BID_2"/>
    <property type="match status" value="3"/>
</dbReference>
<dbReference type="InterPro" id="IPR008979">
    <property type="entry name" value="Galactose-bd-like_sf"/>
</dbReference>
<evidence type="ECO:0000313" key="3">
    <source>
        <dbReference type="EMBL" id="OAS20637.1"/>
    </source>
</evidence>
<dbReference type="InterPro" id="IPR003343">
    <property type="entry name" value="Big_2"/>
</dbReference>
<dbReference type="PROSITE" id="PS50022">
    <property type="entry name" value="FA58C_3"/>
    <property type="match status" value="1"/>
</dbReference>
<dbReference type="Gene3D" id="2.60.40.2810">
    <property type="match status" value="2"/>
</dbReference>
<gene>
    <name evidence="3" type="ORF">A8708_19030</name>
</gene>
<dbReference type="Gene3D" id="1.50.10.100">
    <property type="entry name" value="Chondroitin AC/alginate lyase"/>
    <property type="match status" value="1"/>
</dbReference>
<dbReference type="Pfam" id="PF00754">
    <property type="entry name" value="F5_F8_type_C"/>
    <property type="match status" value="1"/>
</dbReference>
<dbReference type="Gene3D" id="2.70.98.70">
    <property type="match status" value="1"/>
</dbReference>
<evidence type="ECO:0000259" key="2">
    <source>
        <dbReference type="PROSITE" id="PS50022"/>
    </source>
</evidence>
<dbReference type="Pfam" id="PF17963">
    <property type="entry name" value="Big_9"/>
    <property type="match status" value="2"/>
</dbReference>
<dbReference type="Pfam" id="PF02368">
    <property type="entry name" value="Big_2"/>
    <property type="match status" value="3"/>
</dbReference>
<proteinExistence type="predicted"/>
<dbReference type="InterPro" id="IPR008964">
    <property type="entry name" value="Invasin/intimin_cell_adhesion"/>
</dbReference>
<dbReference type="SUPFAM" id="SSF49373">
    <property type="entry name" value="Invasin/intimin cell-adhesion fragments"/>
    <property type="match status" value="3"/>
</dbReference>
<evidence type="ECO:0000313" key="4">
    <source>
        <dbReference type="Proteomes" id="UP000078454"/>
    </source>
</evidence>
<keyword evidence="4" id="KW-1185">Reference proteome</keyword>
<dbReference type="RefSeq" id="WP_068663261.1">
    <property type="nucleotide sequence ID" value="NZ_LYPB01000050.1"/>
</dbReference>
<dbReference type="Proteomes" id="UP000078454">
    <property type="component" value="Unassembled WGS sequence"/>
</dbReference>
<reference evidence="3 4" key="1">
    <citation type="submission" date="2016-05" db="EMBL/GenBank/DDBJ databases">
        <title>Paenibacillus sp. 1ZS3-15 nov., isolated from the rhizosphere soil.</title>
        <authorList>
            <person name="Zhang X.X."/>
            <person name="Zhang J."/>
        </authorList>
    </citation>
    <scope>NUCLEOTIDE SEQUENCE [LARGE SCALE GENOMIC DNA]</scope>
    <source>
        <strain evidence="3 4">1ZS3-15</strain>
    </source>
</reference>
<dbReference type="PANTHER" id="PTHR38045">
    <property type="entry name" value="CHROMOSOME 1, WHOLE GENOME SHOTGUN SEQUENCE"/>
    <property type="match status" value="1"/>
</dbReference>
<accession>A0A198AHF8</accession>
<sequence length="1872" mass="200770">MLRRLSLVLLSILMIGVLLPPSWSQAGLPVAQAAEENLVQNSSFETYSTDSQFGWTTRRATNWSIWVDTANTTVAPAVSVEAYPASVGLRSVKISSPAPNKSRLTVYQGNLPVVPGQEYRLSGSIRTQQLVGDTTAYGANIRLAYLNSSGQLLRMDYLLPTNKPVRGNNLNWLTNATSTIAPAGAVTARVDLDYNQVSGTAWFDDIQFKPWISLKGISFQEPGGMIPAGGSKQAPVQLTPANPSNPSLSWTSSDPGIAAVDGQGVITGVAPGTVTITATSAEGSYTASYLITVTPAGLVKNSGFETVVSGSQNGFTGLTATDWSALAPYGSPVITVDEAVYAAGSRSLSISAAVNSSASAVQRQIPVTGGQWYRLSGKIATESLTGNAATLRIVWTGSGGAVLGTLYLPETPLKGTQSWQNYEDLFQAPAGTTSASLYAYFANGRGKAWYDDVQLTPWVSVTGLTGDVPSFKALSPGESVTYAVYASPSNATDKRVYWTSSQPDVAAVDASGKVSAKAVGQAVITATSTEGGFSKSYTVVVSNAFPNGGFETVVASTKDWLNAIKPGTWIYYFSTDTTLAKPQLSLDSTVKKEGARSVKIEAPAKGKVVLYNKIIGATAGKSYRVGGWLKQENGGTNVSLRLLYQDEAGNVVSKNGKVFDTLPFTGTVDAHGWNYYENMITVPTGATQARVEVGFEAGTGTLWADDIQVIPWVPVSGIQLDKTKDLIGVGQSVALTATVLPGNATNPVVSWTSDNGSAAVVEASGSNSSLATVRGVAPGIATIRAVGENPQYAATYTVIVGTDTDITASDEAVEVMEDQSITRPVLATDAAGDPLTASVLLAPSHGTVSARENGTWVYYPNAEYNGPDTFTLLITDGLNHFAFSIIQVNVLSQQDAPSMDVLQVNVGTVRDQAVSGVVTAKDRDQDPVTFSLKQASQPQHGSAVVQPGGAWTYTPAMGYTGYDSFQIEVSDGQGGTSSTTIVVYVGLPGAEMVSSLVSRHSAPGTAHPRLYATSDDFTRIRGLVQTDPIMQEWYAKVKATADKALGDPTIEYFTTSSGSNINIVNLADKLMPRIQSLALMYQITGDSQYSSRAIEQLNEMADYPDWHGGAKNFLSISEMGNVASIGYDWLYGAMTQQERDHLRARMIQEVLINAKYEYLEGGAKNNAWWTVSPSNWNLVANGGIVATALTIGDEADANRIHTEASDPRFQVPIAESVLQAALSSVQYGIGVFATDGDWPEGTGYWDYATEYFAYMIGALHTTLGTDYGLLEQTGVSETSKYMANLHGPNGPFNYSDAHLTFLDTPQLLLFADLLGDPDISWYRQFTYNKNKKAEPMDLIWYRQGLYGSSDPLELDALYDHPLKNNVAVFRDSWNDPGANYVAIKGGVNDYAITKSLHNNLDVGTFVLDALGVRWAVDLGKDDKDYNVLGYFITDPKADPNRWDFYRTRAEGSNTLVINPDDGPDQALDANAPIIAYDSKPEGGYAVVDMTSAYKDDAVYAKRGMMMGQYRSSLLLQDELQLKAPSDLYWFMHTEAPEIAVAADGKSAILKQNGKRLYAQLLSPSAANLEVRTATPLPTTDSYTGQTLNAKVRKLTIHIPDAKDQLTVAVRFTPLSATEAPPADVPAVTPLQQWSLDSTPAALLSEIKIDGVPLNSFRPLKMKYSLEVPFLTQTVPAVTAVAEDPSDTITITPASGIPGTVLVEVTDDQGVRRPGKYLIDVFKGVFAGVLTDVPILPVTYLDDSGPVDNTWPGPQAVDNDPLTYWAVLGPNTIDFDLGSETLATYVGISWLRGNERQFFFDILTSTDGQTWTKIFQGPSSGKVNGDYEIYDIPDTTARYLRLAVTGNNITNATSINEVMVYGAKPPVEVPEQE</sequence>
<dbReference type="InterPro" id="IPR008929">
    <property type="entry name" value="Chondroitin_lyas"/>
</dbReference>
<dbReference type="STRING" id="1850517.A8708_19030"/>